<evidence type="ECO:0000256" key="1">
    <source>
        <dbReference type="ARBA" id="ARBA00002212"/>
    </source>
</evidence>
<comment type="subcellular location">
    <subcellularLocation>
        <location evidence="2">Nucleus</location>
    </subcellularLocation>
</comment>
<dbReference type="Proteomes" id="UP000013192">
    <property type="component" value="Chromosome V"/>
</dbReference>
<dbReference type="EMBL" id="CM001526">
    <property type="protein sequence ID" value="EIW10812.1"/>
    <property type="molecule type" value="Genomic_DNA"/>
</dbReference>
<sequence length="153" mass="17463">MSDEAKEKRELESQKESSHNKSEKSVEPKPKRRRRRNYDDYDAEVAKEETKAKNGLTKSENNGTVEDSESDMDDAKLDALMGNEGEEEEDDLAEIDTSNIITSGRRTRGKVIDYKKTAEELDKKEPSTGSKDDVGYGEKEEDDEDEEDDDFKE</sequence>
<feature type="compositionally biased region" description="Acidic residues" evidence="8">
    <location>
        <begin position="84"/>
        <end position="94"/>
    </location>
</feature>
<keyword evidence="6" id="KW-0143">Chaperone</keyword>
<feature type="domain" description="Histone chaperone" evidence="9">
    <location>
        <begin position="86"/>
        <end position="123"/>
    </location>
</feature>
<evidence type="ECO:0000256" key="3">
    <source>
        <dbReference type="ARBA" id="ARBA00008057"/>
    </source>
</evidence>
<dbReference type="AlphaFoldDB" id="N1P6V3"/>
<evidence type="ECO:0000259" key="9">
    <source>
        <dbReference type="SMART" id="SM01082"/>
    </source>
</evidence>
<evidence type="ECO:0000256" key="2">
    <source>
        <dbReference type="ARBA" id="ARBA00004123"/>
    </source>
</evidence>
<dbReference type="GO" id="GO:0005634">
    <property type="term" value="C:nucleus"/>
    <property type="evidence" value="ECO:0007669"/>
    <property type="project" value="UniProtKB-SubCell"/>
</dbReference>
<reference evidence="10" key="1">
    <citation type="submission" date="2012-03" db="EMBL/GenBank/DDBJ databases">
        <title>De novo sequencing, assembly and analysis of the genome of the laboratory strain Saccharomyces cerevisiae CEN.PK113-7D, a model for modern industrial biotechnology.</title>
        <authorList>
            <person name="Nijkamp J.F."/>
            <person name="van den Broek M.A."/>
            <person name="Datema E."/>
            <person name="de Kok S."/>
            <person name="Bosman L."/>
            <person name="Luttink M.A."/>
            <person name="Daran-Lapujade P."/>
            <person name="Vongsangnak W."/>
            <person name="Nielsen J."/>
            <person name="Heijne W.H.M."/>
            <person name="Klaassen P."/>
            <person name="Platt D."/>
            <person name="Paddon C.J."/>
            <person name="Koetter P."/>
            <person name="van Ham R.C."/>
            <person name="Reinders M.J.T."/>
            <person name="Pronk J.T."/>
            <person name="de Ridder D."/>
            <person name="Daran J.-M."/>
        </authorList>
    </citation>
    <scope>NUCLEOTIDE SEQUENCE</scope>
    <source>
        <strain evidence="10">CEN.PK113-7D</strain>
    </source>
</reference>
<evidence type="ECO:0000256" key="7">
    <source>
        <dbReference type="ARBA" id="ARBA00023242"/>
    </source>
</evidence>
<dbReference type="OrthoDB" id="4174291at2759"/>
<comment type="function">
    <text evidence="1">Forms a chaperone-bound H2A.Z-H2B complex that acts as a source for SWR1 complex-dependent H2A to H2A.Z histone replacement in chromatin.</text>
</comment>
<feature type="compositionally biased region" description="Basic and acidic residues" evidence="8">
    <location>
        <begin position="1"/>
        <end position="29"/>
    </location>
</feature>
<feature type="compositionally biased region" description="Basic and acidic residues" evidence="8">
    <location>
        <begin position="110"/>
        <end position="138"/>
    </location>
</feature>
<evidence type="ECO:0000313" key="10">
    <source>
        <dbReference type="EMBL" id="EIW10812.1"/>
    </source>
</evidence>
<accession>N1P6V3</accession>
<feature type="compositionally biased region" description="Acidic residues" evidence="8">
    <location>
        <begin position="139"/>
        <end position="153"/>
    </location>
</feature>
<dbReference type="InterPro" id="IPR019098">
    <property type="entry name" value="Histone_chaperone_domain_CHZ"/>
</dbReference>
<evidence type="ECO:0000256" key="4">
    <source>
        <dbReference type="ARBA" id="ARBA00018732"/>
    </source>
</evidence>
<dbReference type="Pfam" id="PF09649">
    <property type="entry name" value="CHZ"/>
    <property type="match status" value="1"/>
</dbReference>
<feature type="region of interest" description="Disordered" evidence="8">
    <location>
        <begin position="1"/>
        <end position="153"/>
    </location>
</feature>
<keyword evidence="7" id="KW-0539">Nucleus</keyword>
<protein>
    <recommendedName>
        <fullName evidence="5">Histone H2A.Z-specific chaperone CHZ1</fullName>
    </recommendedName>
    <alternativeName>
        <fullName evidence="4">Histone H2A.Z-specific chaperone chz1</fullName>
    </alternativeName>
</protein>
<feature type="compositionally biased region" description="Polar residues" evidence="8">
    <location>
        <begin position="56"/>
        <end position="65"/>
    </location>
</feature>
<dbReference type="SMR" id="N1P6V3"/>
<dbReference type="SMART" id="SM01082">
    <property type="entry name" value="CHZ"/>
    <property type="match status" value="1"/>
</dbReference>
<comment type="similarity">
    <text evidence="3">Belongs to the CHZ1 family.</text>
</comment>
<name>N1P6V3_YEASC</name>
<gene>
    <name evidence="10" type="ORF">CENPK1137D_3430</name>
</gene>
<evidence type="ECO:0000256" key="8">
    <source>
        <dbReference type="SAM" id="MobiDB-lite"/>
    </source>
</evidence>
<proteinExistence type="inferred from homology"/>
<organism evidence="10">
    <name type="scientific">Saccharomyces cerevisiae (strain CEN.PK113-7D)</name>
    <name type="common">Baker's yeast</name>
    <dbReference type="NCBI Taxonomy" id="889517"/>
    <lineage>
        <taxon>Eukaryota</taxon>
        <taxon>Fungi</taxon>
        <taxon>Dikarya</taxon>
        <taxon>Ascomycota</taxon>
        <taxon>Saccharomycotina</taxon>
        <taxon>Saccharomycetes</taxon>
        <taxon>Saccharomycetales</taxon>
        <taxon>Saccharomycetaceae</taxon>
        <taxon>Saccharomyces</taxon>
    </lineage>
</organism>
<evidence type="ECO:0000256" key="6">
    <source>
        <dbReference type="ARBA" id="ARBA00023186"/>
    </source>
</evidence>
<dbReference type="HOGENOM" id="CLU_126134_1_0_1"/>
<evidence type="ECO:0000256" key="5">
    <source>
        <dbReference type="ARBA" id="ARBA00019831"/>
    </source>
</evidence>